<comment type="caution">
    <text evidence="2">The sequence shown here is derived from an EMBL/GenBank/DDBJ whole genome shotgun (WGS) entry which is preliminary data.</text>
</comment>
<dbReference type="EMBL" id="VSRR010019818">
    <property type="protein sequence ID" value="MPC62566.1"/>
    <property type="molecule type" value="Genomic_DNA"/>
</dbReference>
<feature type="region of interest" description="Disordered" evidence="1">
    <location>
        <begin position="65"/>
        <end position="97"/>
    </location>
</feature>
<protein>
    <submittedName>
        <fullName evidence="2">Uncharacterized protein</fullName>
    </submittedName>
</protein>
<sequence>MQLCRGCVKLVAAETSCSHAKPREGGTRDEGTEVAACPALSTGGWCQGRWQSGCPRRTLEDIRRPLGINKETPTRKRKVSRRRASMAPQLSGGGCRR</sequence>
<evidence type="ECO:0000256" key="1">
    <source>
        <dbReference type="SAM" id="MobiDB-lite"/>
    </source>
</evidence>
<organism evidence="2 3">
    <name type="scientific">Portunus trituberculatus</name>
    <name type="common">Swimming crab</name>
    <name type="synonym">Neptunus trituberculatus</name>
    <dbReference type="NCBI Taxonomy" id="210409"/>
    <lineage>
        <taxon>Eukaryota</taxon>
        <taxon>Metazoa</taxon>
        <taxon>Ecdysozoa</taxon>
        <taxon>Arthropoda</taxon>
        <taxon>Crustacea</taxon>
        <taxon>Multicrustacea</taxon>
        <taxon>Malacostraca</taxon>
        <taxon>Eumalacostraca</taxon>
        <taxon>Eucarida</taxon>
        <taxon>Decapoda</taxon>
        <taxon>Pleocyemata</taxon>
        <taxon>Brachyura</taxon>
        <taxon>Eubrachyura</taxon>
        <taxon>Portunoidea</taxon>
        <taxon>Portunidae</taxon>
        <taxon>Portuninae</taxon>
        <taxon>Portunus</taxon>
    </lineage>
</organism>
<dbReference type="Proteomes" id="UP000324222">
    <property type="component" value="Unassembled WGS sequence"/>
</dbReference>
<evidence type="ECO:0000313" key="2">
    <source>
        <dbReference type="EMBL" id="MPC62566.1"/>
    </source>
</evidence>
<dbReference type="AlphaFoldDB" id="A0A5B7GYB3"/>
<name>A0A5B7GYB3_PORTR</name>
<reference evidence="2 3" key="1">
    <citation type="submission" date="2019-05" db="EMBL/GenBank/DDBJ databases">
        <title>Another draft genome of Portunus trituberculatus and its Hox gene families provides insights of decapod evolution.</title>
        <authorList>
            <person name="Jeong J.-H."/>
            <person name="Song I."/>
            <person name="Kim S."/>
            <person name="Choi T."/>
            <person name="Kim D."/>
            <person name="Ryu S."/>
            <person name="Kim W."/>
        </authorList>
    </citation>
    <scope>NUCLEOTIDE SEQUENCE [LARGE SCALE GENOMIC DNA]</scope>
    <source>
        <tissue evidence="2">Muscle</tissue>
    </source>
</reference>
<accession>A0A5B7GYB3</accession>
<keyword evidence="3" id="KW-1185">Reference proteome</keyword>
<feature type="compositionally biased region" description="Basic residues" evidence="1">
    <location>
        <begin position="75"/>
        <end position="84"/>
    </location>
</feature>
<gene>
    <name evidence="2" type="ORF">E2C01_056652</name>
</gene>
<proteinExistence type="predicted"/>
<evidence type="ECO:0000313" key="3">
    <source>
        <dbReference type="Proteomes" id="UP000324222"/>
    </source>
</evidence>